<dbReference type="RefSeq" id="WP_131926461.1">
    <property type="nucleotide sequence ID" value="NZ_SMAG01000010.1"/>
</dbReference>
<keyword evidence="3 5" id="KW-0067">ATP-binding</keyword>
<dbReference type="InterPro" id="IPR003439">
    <property type="entry name" value="ABC_transporter-like_ATP-bd"/>
</dbReference>
<name>A0A4R3L0W1_9BACL</name>
<dbReference type="SUPFAM" id="SSF52540">
    <property type="entry name" value="P-loop containing nucleoside triphosphate hydrolases"/>
    <property type="match status" value="1"/>
</dbReference>
<evidence type="ECO:0000313" key="5">
    <source>
        <dbReference type="EMBL" id="TCS92832.1"/>
    </source>
</evidence>
<evidence type="ECO:0000256" key="2">
    <source>
        <dbReference type="ARBA" id="ARBA00022741"/>
    </source>
</evidence>
<dbReference type="Proteomes" id="UP000294937">
    <property type="component" value="Unassembled WGS sequence"/>
</dbReference>
<dbReference type="PANTHER" id="PTHR42711">
    <property type="entry name" value="ABC TRANSPORTER ATP-BINDING PROTEIN"/>
    <property type="match status" value="1"/>
</dbReference>
<reference evidence="5 6" key="1">
    <citation type="submission" date="2019-03" db="EMBL/GenBank/DDBJ databases">
        <title>Genomic Encyclopedia of Type Strains, Phase IV (KMG-IV): sequencing the most valuable type-strain genomes for metagenomic binning, comparative biology and taxonomic classification.</title>
        <authorList>
            <person name="Goeker M."/>
        </authorList>
    </citation>
    <scope>NUCLEOTIDE SEQUENCE [LARGE SCALE GENOMIC DNA]</scope>
    <source>
        <strain evidence="5 6">DSM 45707</strain>
    </source>
</reference>
<dbReference type="EMBL" id="SMAG01000010">
    <property type="protein sequence ID" value="TCS92832.1"/>
    <property type="molecule type" value="Genomic_DNA"/>
</dbReference>
<dbReference type="InterPro" id="IPR050763">
    <property type="entry name" value="ABC_transporter_ATP-binding"/>
</dbReference>
<dbReference type="InterPro" id="IPR003593">
    <property type="entry name" value="AAA+_ATPase"/>
</dbReference>
<dbReference type="AlphaFoldDB" id="A0A4R3L0W1"/>
<protein>
    <submittedName>
        <fullName evidence="5">ABC-2 type transport system ATP-binding protein</fullName>
    </submittedName>
</protein>
<evidence type="ECO:0000313" key="6">
    <source>
        <dbReference type="Proteomes" id="UP000294937"/>
    </source>
</evidence>
<feature type="domain" description="ABC transporter" evidence="4">
    <location>
        <begin position="24"/>
        <end position="257"/>
    </location>
</feature>
<dbReference type="PANTHER" id="PTHR42711:SF1">
    <property type="entry name" value="ABC-TRANSPORT PROTEIN, ATP-BINDING COMPONENT"/>
    <property type="match status" value="1"/>
</dbReference>
<dbReference type="OrthoDB" id="9804819at2"/>
<comment type="caution">
    <text evidence="5">The sequence shown here is derived from an EMBL/GenBank/DDBJ whole genome shotgun (WGS) entry which is preliminary data.</text>
</comment>
<gene>
    <name evidence="5" type="ORF">EDD58_11059</name>
</gene>
<evidence type="ECO:0000256" key="1">
    <source>
        <dbReference type="ARBA" id="ARBA00022448"/>
    </source>
</evidence>
<dbReference type="SMART" id="SM00382">
    <property type="entry name" value="AAA"/>
    <property type="match status" value="1"/>
</dbReference>
<proteinExistence type="predicted"/>
<accession>A0A4R3L0W1</accession>
<dbReference type="GO" id="GO:0005524">
    <property type="term" value="F:ATP binding"/>
    <property type="evidence" value="ECO:0007669"/>
    <property type="project" value="UniProtKB-KW"/>
</dbReference>
<dbReference type="PROSITE" id="PS50893">
    <property type="entry name" value="ABC_TRANSPORTER_2"/>
    <property type="match status" value="1"/>
</dbReference>
<organism evidence="5 6">
    <name type="scientific">Hazenella coriacea</name>
    <dbReference type="NCBI Taxonomy" id="1179467"/>
    <lineage>
        <taxon>Bacteria</taxon>
        <taxon>Bacillati</taxon>
        <taxon>Bacillota</taxon>
        <taxon>Bacilli</taxon>
        <taxon>Bacillales</taxon>
        <taxon>Thermoactinomycetaceae</taxon>
        <taxon>Hazenella</taxon>
    </lineage>
</organism>
<dbReference type="Pfam" id="PF00005">
    <property type="entry name" value="ABC_tran"/>
    <property type="match status" value="1"/>
</dbReference>
<keyword evidence="2" id="KW-0547">Nucleotide-binding</keyword>
<evidence type="ECO:0000256" key="3">
    <source>
        <dbReference type="ARBA" id="ARBA00022840"/>
    </source>
</evidence>
<dbReference type="InterPro" id="IPR027417">
    <property type="entry name" value="P-loop_NTPase"/>
</dbReference>
<sequence length="335" mass="38359">MKAVHAQHLTKEFKVYQSRPGLAGAFRDLLNREYRTIRAVDQIDLEIDQGESVGYIGENGAGKSTTIKMLTGILQPTAGELQVNGYDPHRQREKFVKTIGVVFGQRSQLWWDIAVQESFRLLQKVYQVPSDQYHKHLSRMVEVLEIGNLLDQPVRKLSLGQRMRCELVASLIHQPSLLFLDEPTIGLDVLVKENIRQFLKEMNQELGTTIMLTTHDLSDIEALCSRVVMLDKGKIIYDGSLQRLRSEWGGTKKVHLEMERPVQIQELETWTEGLMIRWEQRGPQQVIAYVEQGEASVSEVLSKLVQHIAIHEMVIQETSTEEIVRKIYQEGMTLA</sequence>
<keyword evidence="1" id="KW-0813">Transport</keyword>
<dbReference type="Gene3D" id="3.40.50.300">
    <property type="entry name" value="P-loop containing nucleotide triphosphate hydrolases"/>
    <property type="match status" value="1"/>
</dbReference>
<keyword evidence="6" id="KW-1185">Reference proteome</keyword>
<dbReference type="GO" id="GO:0016887">
    <property type="term" value="F:ATP hydrolysis activity"/>
    <property type="evidence" value="ECO:0007669"/>
    <property type="project" value="InterPro"/>
</dbReference>
<evidence type="ECO:0000259" key="4">
    <source>
        <dbReference type="PROSITE" id="PS50893"/>
    </source>
</evidence>